<dbReference type="Pfam" id="PF00010">
    <property type="entry name" value="HLH"/>
    <property type="match status" value="1"/>
</dbReference>
<dbReference type="InterPro" id="IPR015660">
    <property type="entry name" value="MASH1/Ascl1a-like"/>
</dbReference>
<dbReference type="InterPro" id="IPR036638">
    <property type="entry name" value="HLH_DNA-bd_sf"/>
</dbReference>
<keyword evidence="3" id="KW-0804">Transcription</keyword>
<accession>A0A9R0VE56</accession>
<dbReference type="OMA" id="ISMHTIT"/>
<dbReference type="SMART" id="SM00353">
    <property type="entry name" value="HLH"/>
    <property type="match status" value="1"/>
</dbReference>
<feature type="domain" description="BHLH" evidence="6">
    <location>
        <begin position="25"/>
        <end position="79"/>
    </location>
</feature>
<dbReference type="SUPFAM" id="SSF47459">
    <property type="entry name" value="HLH, helix-loop-helix DNA-binding domain"/>
    <property type="match status" value="1"/>
</dbReference>
<sequence length="212" mass="23019">MKLVAACTSMEVKAKPARTSARGGTAVPVEKELERERRQRMKALCEKLASCIPKEYFPHSDTMTQLGNLDVAASYIKKLKERVDELQQKKTSAEAISTLLGVSGISMHTITATTSSGAGSPEGGGKIEASPPVVEVRQSDDASMEVRLICSTERPIKLHEVITILEEEGAVIINANHYVAAHVIFYTIHSRAFSTRIGIDVSRISERLGALV</sequence>
<keyword evidence="4" id="KW-0175">Coiled coil</keyword>
<dbReference type="GO" id="GO:0000977">
    <property type="term" value="F:RNA polymerase II transcription regulatory region sequence-specific DNA binding"/>
    <property type="evidence" value="ECO:0007669"/>
    <property type="project" value="TreeGrafter"/>
</dbReference>
<evidence type="ECO:0000313" key="7">
    <source>
        <dbReference type="EMBL" id="VAH55747.1"/>
    </source>
</evidence>
<evidence type="ECO:0000256" key="3">
    <source>
        <dbReference type="ARBA" id="ARBA00023163"/>
    </source>
</evidence>
<dbReference type="AlphaFoldDB" id="A0A9R0VE56"/>
<organism evidence="7 8">
    <name type="scientific">Triticum turgidum subsp. durum</name>
    <name type="common">Durum wheat</name>
    <name type="synonym">Triticum durum</name>
    <dbReference type="NCBI Taxonomy" id="4567"/>
    <lineage>
        <taxon>Eukaryota</taxon>
        <taxon>Viridiplantae</taxon>
        <taxon>Streptophyta</taxon>
        <taxon>Embryophyta</taxon>
        <taxon>Tracheophyta</taxon>
        <taxon>Spermatophyta</taxon>
        <taxon>Magnoliopsida</taxon>
        <taxon>Liliopsida</taxon>
        <taxon>Poales</taxon>
        <taxon>Poaceae</taxon>
        <taxon>BOP clade</taxon>
        <taxon>Pooideae</taxon>
        <taxon>Triticodae</taxon>
        <taxon>Triticeae</taxon>
        <taxon>Triticinae</taxon>
        <taxon>Triticum</taxon>
    </lineage>
</organism>
<evidence type="ECO:0000313" key="8">
    <source>
        <dbReference type="Proteomes" id="UP000324705"/>
    </source>
</evidence>
<reference evidence="7 8" key="1">
    <citation type="submission" date="2017-09" db="EMBL/GenBank/DDBJ databases">
        <authorList>
            <consortium name="International Durum Wheat Genome Sequencing Consortium (IDWGSC)"/>
            <person name="Milanesi L."/>
        </authorList>
    </citation>
    <scope>NUCLEOTIDE SEQUENCE [LARGE SCALE GENOMIC DNA]</scope>
    <source>
        <strain evidence="8">cv. Svevo</strain>
    </source>
</reference>
<feature type="coiled-coil region" evidence="4">
    <location>
        <begin position="69"/>
        <end position="96"/>
    </location>
</feature>
<dbReference type="EMBL" id="LT934115">
    <property type="protein sequence ID" value="VAH55747.1"/>
    <property type="molecule type" value="Genomic_DNA"/>
</dbReference>
<dbReference type="PANTHER" id="PTHR13935:SF113">
    <property type="entry name" value="BHLH DOMAIN-CONTAINING PROTEIN"/>
    <property type="match status" value="1"/>
</dbReference>
<keyword evidence="2" id="KW-0805">Transcription regulation</keyword>
<dbReference type="GO" id="GO:0090575">
    <property type="term" value="C:RNA polymerase II transcription regulator complex"/>
    <property type="evidence" value="ECO:0007669"/>
    <property type="project" value="TreeGrafter"/>
</dbReference>
<dbReference type="Gramene" id="TRITD3Av1G003960.1">
    <property type="protein sequence ID" value="TRITD3Av1G003960.1"/>
    <property type="gene ID" value="TRITD3Av1G003960"/>
</dbReference>
<name>A0A9R0VE56_TRITD</name>
<dbReference type="GO" id="GO:0046983">
    <property type="term" value="F:protein dimerization activity"/>
    <property type="evidence" value="ECO:0007669"/>
    <property type="project" value="InterPro"/>
</dbReference>
<dbReference type="Proteomes" id="UP000324705">
    <property type="component" value="Chromosome 3A"/>
</dbReference>
<dbReference type="Gene3D" id="4.10.280.10">
    <property type="entry name" value="Helix-loop-helix DNA-binding domain"/>
    <property type="match status" value="1"/>
</dbReference>
<dbReference type="PANTHER" id="PTHR13935">
    <property type="entry name" value="ACHAETE-SCUTE TRANSCRIPTION FACTOR-RELATED"/>
    <property type="match status" value="1"/>
</dbReference>
<evidence type="ECO:0000256" key="4">
    <source>
        <dbReference type="SAM" id="Coils"/>
    </source>
</evidence>
<feature type="region of interest" description="Disordered" evidence="5">
    <location>
        <begin position="112"/>
        <end position="131"/>
    </location>
</feature>
<evidence type="ECO:0000256" key="2">
    <source>
        <dbReference type="ARBA" id="ARBA00023015"/>
    </source>
</evidence>
<evidence type="ECO:0000259" key="6">
    <source>
        <dbReference type="PROSITE" id="PS50888"/>
    </source>
</evidence>
<proteinExistence type="inferred from homology"/>
<comment type="similarity">
    <text evidence="1">Belongs to the bHLH protein family.</text>
</comment>
<dbReference type="GO" id="GO:0000981">
    <property type="term" value="F:DNA-binding transcription factor activity, RNA polymerase II-specific"/>
    <property type="evidence" value="ECO:0007669"/>
    <property type="project" value="TreeGrafter"/>
</dbReference>
<protein>
    <recommendedName>
        <fullName evidence="6">BHLH domain-containing protein</fullName>
    </recommendedName>
</protein>
<dbReference type="PROSITE" id="PS50888">
    <property type="entry name" value="BHLH"/>
    <property type="match status" value="1"/>
</dbReference>
<dbReference type="InterPro" id="IPR011598">
    <property type="entry name" value="bHLH_dom"/>
</dbReference>
<gene>
    <name evidence="7" type="ORF">TRITD_3Av1G003960</name>
</gene>
<evidence type="ECO:0000256" key="1">
    <source>
        <dbReference type="ARBA" id="ARBA00005510"/>
    </source>
</evidence>
<keyword evidence="8" id="KW-1185">Reference proteome</keyword>
<evidence type="ECO:0000256" key="5">
    <source>
        <dbReference type="SAM" id="MobiDB-lite"/>
    </source>
</evidence>